<dbReference type="EMBL" id="KQ964267">
    <property type="protein sequence ID" value="KXJ86610.1"/>
    <property type="molecule type" value="Genomic_DNA"/>
</dbReference>
<dbReference type="InterPro" id="IPR036928">
    <property type="entry name" value="AS_sf"/>
</dbReference>
<keyword evidence="4" id="KW-1185">Reference proteome</keyword>
<dbReference type="PANTHER" id="PTHR42678">
    <property type="entry name" value="AMIDASE"/>
    <property type="match status" value="1"/>
</dbReference>
<evidence type="ECO:0000313" key="4">
    <source>
        <dbReference type="Proteomes" id="UP000070501"/>
    </source>
</evidence>
<keyword evidence="1" id="KW-0732">Signal</keyword>
<organism evidence="3 4">
    <name type="scientific">Microdochium bolleyi</name>
    <dbReference type="NCBI Taxonomy" id="196109"/>
    <lineage>
        <taxon>Eukaryota</taxon>
        <taxon>Fungi</taxon>
        <taxon>Dikarya</taxon>
        <taxon>Ascomycota</taxon>
        <taxon>Pezizomycotina</taxon>
        <taxon>Sordariomycetes</taxon>
        <taxon>Xylariomycetidae</taxon>
        <taxon>Xylariales</taxon>
        <taxon>Microdochiaceae</taxon>
        <taxon>Microdochium</taxon>
    </lineage>
</organism>
<evidence type="ECO:0000259" key="2">
    <source>
        <dbReference type="Pfam" id="PF01425"/>
    </source>
</evidence>
<gene>
    <name evidence="3" type="ORF">Micbo1qcDRAFT_219229</name>
</gene>
<feature type="domain" description="Amidase" evidence="2">
    <location>
        <begin position="58"/>
        <end position="461"/>
    </location>
</feature>
<sequence>MLHHLLWAVLAGNAVLTAAAAATGLVATCGGTSLPSLYDIDIETVLNGLNNGDFTSVDLTKAYVARITEVNDQLRAVTEINPDALAIASHLDRERASGHVRGPLHGVPILLKDTIATNDKMNNTAGSYALLGAKVPSDSTVARKLRDAGAIILGKTNLSEWGNFRMTLSTSNGWSAYGGQTLGPFYPHQDPSGSSSGSAVAAALGLATACIGGETSGSIIDPASNNNVVGVKPTVGMVSRHLVIPISEHMDTIGPLATTVKDAAYILQSIAGPDAHDNYTSAIPADADLDFVGACQAGALRGKRVGVPRNAIALKSDNSTWSMVAAFNASLNVLRSAGATVVEDTDFPLAREHMDNNPLSAQIMGADFVVGIERYLAQLTHNPHNITTLEQLRRWTRDSPREGYPERATDLWDMALEGWNNTENGFWQAYQRVLRYADEGGLLGTIRRHDLDAVVMPSHMAWAWAAMAGAPVVSVPLGAMPAGQAVVAGADGLITAAPNIPFGFGFLGAKFTDAKLLGMAFDLEQRTLARWKANPIVLPQTELDDVMEG</sequence>
<feature type="chain" id="PRO_5007292897" evidence="1">
    <location>
        <begin position="22"/>
        <end position="549"/>
    </location>
</feature>
<dbReference type="Proteomes" id="UP000070501">
    <property type="component" value="Unassembled WGS sequence"/>
</dbReference>
<dbReference type="PANTHER" id="PTHR42678:SF34">
    <property type="entry name" value="OS04G0183300 PROTEIN"/>
    <property type="match status" value="1"/>
</dbReference>
<dbReference type="Pfam" id="PF01425">
    <property type="entry name" value="Amidase"/>
    <property type="match status" value="1"/>
</dbReference>
<name>A0A136INU9_9PEZI</name>
<dbReference type="SUPFAM" id="SSF75304">
    <property type="entry name" value="Amidase signature (AS) enzymes"/>
    <property type="match status" value="1"/>
</dbReference>
<dbReference type="AlphaFoldDB" id="A0A136INU9"/>
<evidence type="ECO:0000256" key="1">
    <source>
        <dbReference type="SAM" id="SignalP"/>
    </source>
</evidence>
<accession>A0A136INU9</accession>
<dbReference type="InterPro" id="IPR023631">
    <property type="entry name" value="Amidase_dom"/>
</dbReference>
<proteinExistence type="predicted"/>
<reference evidence="4" key="1">
    <citation type="submission" date="2016-02" db="EMBL/GenBank/DDBJ databases">
        <title>Draft genome sequence of Microdochium bolleyi, a fungal endophyte of beachgrass.</title>
        <authorList>
            <consortium name="DOE Joint Genome Institute"/>
            <person name="David A.S."/>
            <person name="May G."/>
            <person name="Haridas S."/>
            <person name="Lim J."/>
            <person name="Wang M."/>
            <person name="Labutti K."/>
            <person name="Lipzen A."/>
            <person name="Barry K."/>
            <person name="Grigoriev I.V."/>
        </authorList>
    </citation>
    <scope>NUCLEOTIDE SEQUENCE [LARGE SCALE GENOMIC DNA]</scope>
    <source>
        <strain evidence="4">J235TASD1</strain>
    </source>
</reference>
<dbReference type="InParanoid" id="A0A136INU9"/>
<dbReference type="Gene3D" id="3.90.1300.10">
    <property type="entry name" value="Amidase signature (AS) domain"/>
    <property type="match status" value="1"/>
</dbReference>
<feature type="signal peptide" evidence="1">
    <location>
        <begin position="1"/>
        <end position="21"/>
    </location>
</feature>
<protein>
    <submittedName>
        <fullName evidence="3">Amidase</fullName>
    </submittedName>
</protein>
<evidence type="ECO:0000313" key="3">
    <source>
        <dbReference type="EMBL" id="KXJ86610.1"/>
    </source>
</evidence>
<dbReference type="OrthoDB" id="566138at2759"/>
<dbReference type="STRING" id="196109.A0A136INU9"/>